<accession>A0A1B7LBA8</accession>
<keyword evidence="2" id="KW-0732">Signal</keyword>
<dbReference type="EMBL" id="LYVF01000192">
    <property type="protein sequence ID" value="OAT79807.1"/>
    <property type="molecule type" value="Genomic_DNA"/>
</dbReference>
<feature type="region of interest" description="Disordered" evidence="1">
    <location>
        <begin position="162"/>
        <end position="181"/>
    </location>
</feature>
<dbReference type="OrthoDB" id="9816096at2"/>
<evidence type="ECO:0000313" key="5">
    <source>
        <dbReference type="Proteomes" id="UP000078532"/>
    </source>
</evidence>
<sequence>MVAQKILTIILACLLLNIFFSPAASGDTISGVEFVLGKTNYTVNGQSYQMDAATFIKMPENRVFVPLRFLGLALGLSKNNITWDQAGNMAILSSSNVSAIFQPDKNDYIVNGRHLTMDTTPVVAQGRIYLPARYVANAFGYNATWDGKKQAVIITPAKAVPPGTGGTQTGDNGQTTGTSVPATTNQYRLQLQPVSNTAATGQNLALVVSLTNSGNQPVNGATVNVSCNSGNVQLSAGSVTTNSQGLGLISATDAAAENVIITATVPALGVTANTAVQWTSGGVTTNTNTTGNYYLQFNATTASPVAGQPVVLTVTATNSAGNPAQGVILNVTSNSAGAVLNTGTVTTNAQGQAFVVATDNNQDNVTFTLSGAGASQPQTLNVYWAPVAPLQSSYVQTTPGISIIPSTTTAATGQPVVFTITATGNYGPAVNQPISVSSTSPGAAPGSTALTTNSQGQAFFTVTDNNIENVVFITHMANNAAIMATATVSWVGAYAQQTTANNNTPIYSLQIRPSTNAAVAGQPVVLSITVTDSSGKLASGIGVNVVSSSNGVSMNNSFVTTNSQGQAYITAWDNNYETVTFTGNLVNATSRAPSVAASVQWGAQGGSTYAYSTPTVTAGGYYLSAAISASGVPAGQPVVLAVKATNGNGAPASGVAFSITSNSSNVQLTQSSSVTNSQGMLFVVATDNLAENVTLNVGLGNAGSFIPATSLSVRWY</sequence>
<dbReference type="InterPro" id="IPR036582">
    <property type="entry name" value="Mao_N_sf"/>
</dbReference>
<dbReference type="Gene3D" id="2.60.40.10">
    <property type="entry name" value="Immunoglobulins"/>
    <property type="match status" value="3"/>
</dbReference>
<protein>
    <recommendedName>
        <fullName evidence="3">Copper amine oxidase-like N-terminal domain-containing protein</fullName>
    </recommendedName>
</protein>
<dbReference type="InterPro" id="IPR012854">
    <property type="entry name" value="Cu_amine_oxidase-like_N"/>
</dbReference>
<dbReference type="RefSeq" id="WP_066670992.1">
    <property type="nucleotide sequence ID" value="NZ_LYVF01000192.1"/>
</dbReference>
<dbReference type="Pfam" id="PF07833">
    <property type="entry name" value="Cu_amine_oxidN1"/>
    <property type="match status" value="1"/>
</dbReference>
<comment type="caution">
    <text evidence="4">The sequence shown here is derived from an EMBL/GenBank/DDBJ whole genome shotgun (WGS) entry which is preliminary data.</text>
</comment>
<feature type="signal peptide" evidence="2">
    <location>
        <begin position="1"/>
        <end position="23"/>
    </location>
</feature>
<keyword evidence="5" id="KW-1185">Reference proteome</keyword>
<proteinExistence type="predicted"/>
<feature type="compositionally biased region" description="Low complexity" evidence="1">
    <location>
        <begin position="169"/>
        <end position="178"/>
    </location>
</feature>
<dbReference type="InterPro" id="IPR013783">
    <property type="entry name" value="Ig-like_fold"/>
</dbReference>
<dbReference type="SUPFAM" id="SSF55383">
    <property type="entry name" value="Copper amine oxidase, domain N"/>
    <property type="match status" value="2"/>
</dbReference>
<dbReference type="Proteomes" id="UP000078532">
    <property type="component" value="Unassembled WGS sequence"/>
</dbReference>
<dbReference type="AlphaFoldDB" id="A0A1B7LBA8"/>
<dbReference type="STRING" id="1838280.A6M21_15275"/>
<feature type="domain" description="Copper amine oxidase-like N-terminal" evidence="3">
    <location>
        <begin position="42"/>
        <end position="154"/>
    </location>
</feature>
<dbReference type="InterPro" id="IPR008964">
    <property type="entry name" value="Invasin/intimin_cell_adhesion"/>
</dbReference>
<dbReference type="Gene3D" id="3.30.457.10">
    <property type="entry name" value="Copper amine oxidase-like, N-terminal domain"/>
    <property type="match status" value="2"/>
</dbReference>
<name>A0A1B7LBA8_9FIRM</name>
<reference evidence="4 5" key="1">
    <citation type="submission" date="2016-04" db="EMBL/GenBank/DDBJ databases">
        <authorList>
            <person name="Evans L.H."/>
            <person name="Alamgir A."/>
            <person name="Owens N."/>
            <person name="Weber N.D."/>
            <person name="Virtaneva K."/>
            <person name="Barbian K."/>
            <person name="Babar A."/>
            <person name="Rosenke K."/>
        </authorList>
    </citation>
    <scope>NUCLEOTIDE SEQUENCE [LARGE SCALE GENOMIC DNA]</scope>
    <source>
        <strain evidence="4 5">LMa1</strain>
    </source>
</reference>
<feature type="chain" id="PRO_5008596880" description="Copper amine oxidase-like N-terminal domain-containing protein" evidence="2">
    <location>
        <begin position="24"/>
        <end position="716"/>
    </location>
</feature>
<dbReference type="SUPFAM" id="SSF49373">
    <property type="entry name" value="Invasin/intimin cell-adhesion fragments"/>
    <property type="match status" value="5"/>
</dbReference>
<evidence type="ECO:0000259" key="3">
    <source>
        <dbReference type="Pfam" id="PF07833"/>
    </source>
</evidence>
<organism evidence="4 5">
    <name type="scientific">Desulfotomaculum copahuensis</name>
    <dbReference type="NCBI Taxonomy" id="1838280"/>
    <lineage>
        <taxon>Bacteria</taxon>
        <taxon>Bacillati</taxon>
        <taxon>Bacillota</taxon>
        <taxon>Clostridia</taxon>
        <taxon>Eubacteriales</taxon>
        <taxon>Desulfotomaculaceae</taxon>
        <taxon>Desulfotomaculum</taxon>
    </lineage>
</organism>
<evidence type="ECO:0000256" key="1">
    <source>
        <dbReference type="SAM" id="MobiDB-lite"/>
    </source>
</evidence>
<gene>
    <name evidence="4" type="ORF">A6M21_15275</name>
</gene>
<evidence type="ECO:0000313" key="4">
    <source>
        <dbReference type="EMBL" id="OAT79807.1"/>
    </source>
</evidence>
<evidence type="ECO:0000256" key="2">
    <source>
        <dbReference type="SAM" id="SignalP"/>
    </source>
</evidence>